<keyword evidence="9 15" id="KW-0418">Kinase</keyword>
<dbReference type="GO" id="GO:0016301">
    <property type="term" value="F:kinase activity"/>
    <property type="evidence" value="ECO:0007669"/>
    <property type="project" value="UniProtKB-KW"/>
</dbReference>
<dbReference type="HAMAP" id="MF_00521">
    <property type="entry name" value="KDO_kinase"/>
    <property type="match status" value="1"/>
</dbReference>
<evidence type="ECO:0000256" key="2">
    <source>
        <dbReference type="ARBA" id="ARBA00004713"/>
    </source>
</evidence>
<keyword evidence="10 15" id="KW-0067">ATP-binding</keyword>
<reference evidence="16 17" key="1">
    <citation type="submission" date="2021-03" db="EMBL/GenBank/DDBJ databases">
        <title>Novel species identification of genus Shewanella.</title>
        <authorList>
            <person name="Liu G."/>
            <person name="Zhang Q."/>
        </authorList>
    </citation>
    <scope>NUCLEOTIDE SEQUENCE [LARGE SCALE GENOMIC DNA]</scope>
    <source>
        <strain evidence="16 17">FJAT-51800</strain>
    </source>
</reference>
<comment type="subcellular location">
    <subcellularLocation>
        <location evidence="1 15">Cell inner membrane</location>
        <topology evidence="1 15">Peripheral membrane protein</topology>
        <orientation evidence="1 15">Cytoplasmic side</orientation>
    </subcellularLocation>
</comment>
<sequence length="247" mass="28399">MLIKMQLKKTAYGQIAFCHDTPADISPEWFTETFWRQQNAVVGSSSGRNITWFVAHDSERWALRHYWRGGLIAKLIKDAYPFSSYESTRAFAELQLLEQLYDEGFAVPKPIAAQVVRSGFVYRADILTKLLPNALDLVGLLAERALTDAEWQALGQLIAKFHQRGVYHADLNAKNILLSNGQFYLIDFDRGELRDATPDWQRSNMERLLRSFRKEHGKQPTLAFDEHCWQHLVAGYQQTNPIGLENI</sequence>
<gene>
    <name evidence="15" type="primary">kdkA</name>
    <name evidence="16" type="ORF">JYB87_18280</name>
</gene>
<dbReference type="Pfam" id="PF06293">
    <property type="entry name" value="Kdo"/>
    <property type="match status" value="1"/>
</dbReference>
<keyword evidence="7 15" id="KW-0808">Transferase</keyword>
<protein>
    <recommendedName>
        <fullName evidence="13 15">3-deoxy-D-manno-octulosonic acid kinase</fullName>
        <shortName evidence="15">Kdo kinase</shortName>
        <ecNumber evidence="4 15">2.7.1.166</ecNumber>
    </recommendedName>
</protein>
<evidence type="ECO:0000313" key="16">
    <source>
        <dbReference type="EMBL" id="QSX35573.1"/>
    </source>
</evidence>
<evidence type="ECO:0000256" key="5">
    <source>
        <dbReference type="ARBA" id="ARBA00022475"/>
    </source>
</evidence>
<evidence type="ECO:0000256" key="3">
    <source>
        <dbReference type="ARBA" id="ARBA00010327"/>
    </source>
</evidence>
<comment type="catalytic activity">
    <reaction evidence="14 15">
        <text>an alpha-Kdo-(2-&gt;6)-lipid IVA + ATP = a 4-O-phospho-alpha-Kdo-(2-&gt;6)-lipid IVA + ADP + H(+)</text>
        <dbReference type="Rhea" id="RHEA:74271"/>
        <dbReference type="ChEBI" id="CHEBI:15378"/>
        <dbReference type="ChEBI" id="CHEBI:30616"/>
        <dbReference type="ChEBI" id="CHEBI:176428"/>
        <dbReference type="ChEBI" id="CHEBI:193140"/>
        <dbReference type="ChEBI" id="CHEBI:456216"/>
        <dbReference type="EC" id="2.7.1.166"/>
    </reaction>
</comment>
<dbReference type="Proteomes" id="UP000662770">
    <property type="component" value="Chromosome"/>
</dbReference>
<evidence type="ECO:0000256" key="4">
    <source>
        <dbReference type="ARBA" id="ARBA00011988"/>
    </source>
</evidence>
<organism evidence="16 17">
    <name type="scientific">Shewanella avicenniae</name>
    <dbReference type="NCBI Taxonomy" id="2814294"/>
    <lineage>
        <taxon>Bacteria</taxon>
        <taxon>Pseudomonadati</taxon>
        <taxon>Pseudomonadota</taxon>
        <taxon>Gammaproteobacteria</taxon>
        <taxon>Alteromonadales</taxon>
        <taxon>Shewanellaceae</taxon>
        <taxon>Shewanella</taxon>
    </lineage>
</organism>
<evidence type="ECO:0000256" key="6">
    <source>
        <dbReference type="ARBA" id="ARBA00022519"/>
    </source>
</evidence>
<dbReference type="InterPro" id="IPR022826">
    <property type="entry name" value="KDO_kinase"/>
</dbReference>
<dbReference type="EC" id="2.7.1.166" evidence="4 15"/>
<comment type="function">
    <text evidence="15">Catalyzes the ATP-dependent phosphorylation of the 3-deoxy-D-manno-octulosonic acid (Kdo) residue in Kdo-lipid IV(A) at the 4-OH position.</text>
</comment>
<dbReference type="InterPro" id="IPR011009">
    <property type="entry name" value="Kinase-like_dom_sf"/>
</dbReference>
<proteinExistence type="inferred from homology"/>
<dbReference type="EMBL" id="CP071503">
    <property type="protein sequence ID" value="QSX35573.1"/>
    <property type="molecule type" value="Genomic_DNA"/>
</dbReference>
<evidence type="ECO:0000256" key="10">
    <source>
        <dbReference type="ARBA" id="ARBA00022840"/>
    </source>
</evidence>
<evidence type="ECO:0000256" key="14">
    <source>
        <dbReference type="ARBA" id="ARBA00034417"/>
    </source>
</evidence>
<evidence type="ECO:0000313" key="17">
    <source>
        <dbReference type="Proteomes" id="UP000662770"/>
    </source>
</evidence>
<evidence type="ECO:0000256" key="12">
    <source>
        <dbReference type="ARBA" id="ARBA00023136"/>
    </source>
</evidence>
<dbReference type="NCBIfam" id="NF002475">
    <property type="entry name" value="PRK01723.1"/>
    <property type="match status" value="1"/>
</dbReference>
<keyword evidence="11 15" id="KW-0448">Lipopolysaccharide biosynthesis</keyword>
<feature type="active site" evidence="15">
    <location>
        <position position="170"/>
    </location>
</feature>
<evidence type="ECO:0000256" key="7">
    <source>
        <dbReference type="ARBA" id="ARBA00022679"/>
    </source>
</evidence>
<accession>A0ABX7QY70</accession>
<name>A0ABX7QY70_9GAMM</name>
<evidence type="ECO:0000256" key="9">
    <source>
        <dbReference type="ARBA" id="ARBA00022777"/>
    </source>
</evidence>
<keyword evidence="5 15" id="KW-1003">Cell membrane</keyword>
<keyword evidence="8 15" id="KW-0547">Nucleotide-binding</keyword>
<keyword evidence="6 15" id="KW-0997">Cell inner membrane</keyword>
<keyword evidence="17" id="KW-1185">Reference proteome</keyword>
<evidence type="ECO:0000256" key="8">
    <source>
        <dbReference type="ARBA" id="ARBA00022741"/>
    </source>
</evidence>
<evidence type="ECO:0000256" key="1">
    <source>
        <dbReference type="ARBA" id="ARBA00004515"/>
    </source>
</evidence>
<evidence type="ECO:0000256" key="15">
    <source>
        <dbReference type="HAMAP-Rule" id="MF_00521"/>
    </source>
</evidence>
<comment type="pathway">
    <text evidence="2 15">Bacterial outer membrane biogenesis; LPS core biosynthesis.</text>
</comment>
<comment type="similarity">
    <text evidence="3 15">Belongs to the protein kinase superfamily. KdkA/RfaP family.</text>
</comment>
<dbReference type="Gene3D" id="1.10.510.10">
    <property type="entry name" value="Transferase(Phosphotransferase) domain 1"/>
    <property type="match status" value="1"/>
</dbReference>
<evidence type="ECO:0000256" key="13">
    <source>
        <dbReference type="ARBA" id="ARBA00029511"/>
    </source>
</evidence>
<dbReference type="SUPFAM" id="SSF56112">
    <property type="entry name" value="Protein kinase-like (PK-like)"/>
    <property type="match status" value="1"/>
</dbReference>
<evidence type="ECO:0000256" key="11">
    <source>
        <dbReference type="ARBA" id="ARBA00022985"/>
    </source>
</evidence>
<keyword evidence="12 15" id="KW-0472">Membrane</keyword>